<feature type="region of interest" description="Disordered" evidence="7">
    <location>
        <begin position="414"/>
        <end position="451"/>
    </location>
</feature>
<accession>A0A5J4NSN9</accession>
<feature type="region of interest" description="Disordered" evidence="7">
    <location>
        <begin position="1"/>
        <end position="153"/>
    </location>
</feature>
<evidence type="ECO:0000256" key="7">
    <source>
        <dbReference type="SAM" id="MobiDB-lite"/>
    </source>
</evidence>
<gene>
    <name evidence="8" type="ORF">DEA37_0008909</name>
</gene>
<dbReference type="PANTHER" id="PTHR11501">
    <property type="entry name" value="MICROTUBULE-ASSOCIATED PROTEIN"/>
    <property type="match status" value="1"/>
</dbReference>
<feature type="compositionally biased region" description="Low complexity" evidence="7">
    <location>
        <begin position="438"/>
        <end position="451"/>
    </location>
</feature>
<dbReference type="PROSITE" id="PS51491">
    <property type="entry name" value="TAU_MAP_2"/>
    <property type="match status" value="3"/>
</dbReference>
<dbReference type="PROSITE" id="PS00229">
    <property type="entry name" value="TAU_MAP_1"/>
    <property type="match status" value="1"/>
</dbReference>
<dbReference type="GO" id="GO:0031175">
    <property type="term" value="P:neuron projection development"/>
    <property type="evidence" value="ECO:0007669"/>
    <property type="project" value="TreeGrafter"/>
</dbReference>
<keyword evidence="2 6" id="KW-0963">Cytoplasm</keyword>
<comment type="subcellular location">
    <subcellularLocation>
        <location evidence="1 6">Cytoplasm</location>
        <location evidence="1 6">Cytoskeleton</location>
    </subcellularLocation>
</comment>
<evidence type="ECO:0000256" key="4">
    <source>
        <dbReference type="ARBA" id="ARBA00022737"/>
    </source>
</evidence>
<keyword evidence="4" id="KW-0677">Repeat</keyword>
<organism evidence="8 9">
    <name type="scientific">Paragonimus westermani</name>
    <dbReference type="NCBI Taxonomy" id="34504"/>
    <lineage>
        <taxon>Eukaryota</taxon>
        <taxon>Metazoa</taxon>
        <taxon>Spiralia</taxon>
        <taxon>Lophotrochozoa</taxon>
        <taxon>Platyhelminthes</taxon>
        <taxon>Trematoda</taxon>
        <taxon>Digenea</taxon>
        <taxon>Plagiorchiida</taxon>
        <taxon>Troglotremata</taxon>
        <taxon>Troglotrematidae</taxon>
        <taxon>Paragonimus</taxon>
    </lineage>
</organism>
<keyword evidence="9" id="KW-1185">Reference proteome</keyword>
<proteinExistence type="predicted"/>
<evidence type="ECO:0000256" key="5">
    <source>
        <dbReference type="ARBA" id="ARBA00023212"/>
    </source>
</evidence>
<dbReference type="GO" id="GO:0008017">
    <property type="term" value="F:microtubule binding"/>
    <property type="evidence" value="ECO:0007669"/>
    <property type="project" value="InterPro"/>
</dbReference>
<name>A0A5J4NSN9_9TREM</name>
<feature type="compositionally biased region" description="Polar residues" evidence="7">
    <location>
        <begin position="193"/>
        <end position="203"/>
    </location>
</feature>
<dbReference type="Pfam" id="PF00418">
    <property type="entry name" value="Tubulin-binding"/>
    <property type="match status" value="3"/>
</dbReference>
<feature type="compositionally biased region" description="Polar residues" evidence="7">
    <location>
        <begin position="274"/>
        <end position="283"/>
    </location>
</feature>
<feature type="compositionally biased region" description="Basic and acidic residues" evidence="7">
    <location>
        <begin position="256"/>
        <end position="270"/>
    </location>
</feature>
<keyword evidence="6" id="KW-0493">Microtubule</keyword>
<evidence type="ECO:0000256" key="3">
    <source>
        <dbReference type="ARBA" id="ARBA00022553"/>
    </source>
</evidence>
<feature type="compositionally biased region" description="Polar residues" evidence="7">
    <location>
        <begin position="97"/>
        <end position="107"/>
    </location>
</feature>
<dbReference type="AlphaFoldDB" id="A0A5J4NSN9"/>
<dbReference type="InterPro" id="IPR027324">
    <property type="entry name" value="MAP2/MAP4/Tau"/>
</dbReference>
<evidence type="ECO:0000256" key="2">
    <source>
        <dbReference type="ARBA" id="ARBA00022490"/>
    </source>
</evidence>
<evidence type="ECO:0000313" key="8">
    <source>
        <dbReference type="EMBL" id="KAA3678543.1"/>
    </source>
</evidence>
<dbReference type="EMBL" id="QNGE01001063">
    <property type="protein sequence ID" value="KAA3678543.1"/>
    <property type="molecule type" value="Genomic_DNA"/>
</dbReference>
<feature type="compositionally biased region" description="Polar residues" evidence="7">
    <location>
        <begin position="12"/>
        <end position="31"/>
    </location>
</feature>
<dbReference type="InterPro" id="IPR001084">
    <property type="entry name" value="MAP_tubulin-bd_rpt"/>
</dbReference>
<sequence length="451" mass="48049">MDAASAFIQPVLSLSQSDRQTQRPVQSSFTPVSPKHRAPTVPAQLLCQLSDQKPLSPPQPAQLSSQLTNSEEPRLRNQNAIGRLPNGPRSSEVDLPTDSNTRPSNLAASPLNEHPHPPAPGAPFPEAVPLSPTSPTAPKTTSAIPRLTSSGIPRLMTPRLSAASQVPAQTNSSNSAMLCGSISATRGRPYEQSFRNNPTSLPQTPLPPVYADQTGPFGPLARSPVEPLDLVDNGHHSDAPYGDRSRPASRPANGGRLDRAVSEHPHRSLDNESDTSSVFSSSGPPRMIGSKINSLKNVSHKPGGGNVAIVDEKLKLGPIKSKCNSLANVKHKPSGGNVQIVDIKLDVSTAKPRVNSMQNVKHVPAGGQVQIVSEKLAFDKTVRSKVGSLKNTHHRPGGGDVQIFKEALPWLKYNKPNLPPEEKARINKQRPISHGEMSTSSSTGHTSTSNS</sequence>
<keyword evidence="5 6" id="KW-0206">Cytoskeleton</keyword>
<reference evidence="8 9" key="1">
    <citation type="journal article" date="2019" name="Gigascience">
        <title>Whole-genome sequence of the oriental lung fluke Paragonimus westermani.</title>
        <authorList>
            <person name="Oey H."/>
            <person name="Zakrzewski M."/>
            <person name="Narain K."/>
            <person name="Devi K.R."/>
            <person name="Agatsuma T."/>
            <person name="Nawaratna S."/>
            <person name="Gobert G.N."/>
            <person name="Jones M.K."/>
            <person name="Ragan M.A."/>
            <person name="McManus D.P."/>
            <person name="Krause L."/>
        </authorList>
    </citation>
    <scope>NUCLEOTIDE SEQUENCE [LARGE SCALE GENOMIC DNA]</scope>
    <source>
        <strain evidence="8 9">IND2009</strain>
    </source>
</reference>
<dbReference type="GO" id="GO:0043005">
    <property type="term" value="C:neuron projection"/>
    <property type="evidence" value="ECO:0007669"/>
    <property type="project" value="TreeGrafter"/>
</dbReference>
<dbReference type="GO" id="GO:0000226">
    <property type="term" value="P:microtubule cytoskeleton organization"/>
    <property type="evidence" value="ECO:0007669"/>
    <property type="project" value="TreeGrafter"/>
</dbReference>
<protein>
    <recommendedName>
        <fullName evidence="6">Microtubule-associated protein</fullName>
    </recommendedName>
</protein>
<evidence type="ECO:0000256" key="1">
    <source>
        <dbReference type="ARBA" id="ARBA00004245"/>
    </source>
</evidence>
<evidence type="ECO:0000256" key="6">
    <source>
        <dbReference type="RuleBase" id="RU000686"/>
    </source>
</evidence>
<evidence type="ECO:0000313" key="9">
    <source>
        <dbReference type="Proteomes" id="UP000324629"/>
    </source>
</evidence>
<dbReference type="GO" id="GO:0005874">
    <property type="term" value="C:microtubule"/>
    <property type="evidence" value="ECO:0007669"/>
    <property type="project" value="UniProtKB-KW"/>
</dbReference>
<feature type="compositionally biased region" description="Basic and acidic residues" evidence="7">
    <location>
        <begin position="232"/>
        <end position="246"/>
    </location>
</feature>
<keyword evidence="3" id="KW-0597">Phosphoprotein</keyword>
<comment type="caution">
    <text evidence="8">The sequence shown here is derived from an EMBL/GenBank/DDBJ whole genome shotgun (WGS) entry which is preliminary data.</text>
</comment>
<feature type="region of interest" description="Disordered" evidence="7">
    <location>
        <begin position="188"/>
        <end position="291"/>
    </location>
</feature>
<dbReference type="PANTHER" id="PTHR11501:SF18">
    <property type="entry name" value="MICROTUBULE-ASSOCIATED PROTEIN"/>
    <property type="match status" value="1"/>
</dbReference>
<dbReference type="Proteomes" id="UP000324629">
    <property type="component" value="Unassembled WGS sequence"/>
</dbReference>
<feature type="compositionally biased region" description="Low complexity" evidence="7">
    <location>
        <begin position="124"/>
        <end position="142"/>
    </location>
</feature>